<name>A0A8T0EDA8_ARGBR</name>
<evidence type="ECO:0000256" key="11">
    <source>
        <dbReference type="ARBA" id="ARBA00023298"/>
    </source>
</evidence>
<evidence type="ECO:0000256" key="9">
    <source>
        <dbReference type="ARBA" id="ARBA00023028"/>
    </source>
</evidence>
<sequence>MGTCENKPEMNIYIQSLLKKSGVEIVAEFSSLDKEGKRNIYLKILFAAKNAILDSDCNTLQKLGCILDSLKSNVSNETLQDFCNSTDNPFRNTNMILLACKHGKIDVVRLLFEEKNRAFCNLNSKDCSMLSILPDTLDGDSHNAIYYAIRSGETDLFRLLVEQWPDNYFQAHKGELDVILSNVYNEMKLKNILLTTETEILIKYYLIENRFFHEKSDKSEASVTSVRRKIEQRIIMLLEDIENLLKTECLEMDNTFLVQIQFIAKNIHALKRLLKMTYDRLPWEEIEFCLVLFVRCNLKFQKRNFFYNSILTVSRILSHLKNFARCLSIKKSTILKTNAKTLSQFPKNFKNQKRDDIVSKILNYHPYFNELYDDYTQVRDMHSLENIKEYIDIALSTDPEDKEGQMALMRALQVIGEHLKNTVETPKLSNLTSELLFYSLPKTTRDVIKDLRNSLSHSKSLYKRSEIKKSNSFYFSKIKNDLKKLDSFITEILYKNRTKSIVGLLNKIFSCKDLKDIRQIIDTFDTEEAREIFLRYPISEELEQLEMLIDELRNKVVDKTYAVEELFDAINFEIIQEKNKLINAGVQFLIAFNAISCILNKLKDDQIDEKDIQFTKLKAEESLLSINMVATKDEHSSLRKINDLLIGLLYKINSRISAENVNDVVSIAVKIYVILEYKVDNIKWIEEFRYKLKLNDRKRENEMIQDNYKIQFYGTLSLLKEVLEENGLIKQNNNLIQKLYLFKNDKNLQAAIEMIVIDIFSILSNLGYLTDNPLYVENKVTLIGKNLRNHLVHFNSLNDILMEETFIDTALNAAKIGAEVTLEQSKKIDKVLLNDGSKLKSFQEEALLIIHNQEALFSALAQGNLHEVKNCLATGADIFGRDMNSWTTLHYASKGPCLEVVRFILEQGVDIRAKDIKGFTVLHVASLFGRVETVKFFLTFEKLSIKDETNDGWTPLHLAIQYGHKEVVEILLQNDSCTSFINGHHSPMWCAIWYEKEEIIEILLDRIENVNASVITGGYTALHIAAEKGLTKIVNILLNKGANVNKKSDDQLLPLHLASMRGKTDIVMILLSQKSDIDAETIDGHTPLIFAAERGRNEVVDLLIKHKAKVNIADKTMKWTPLMLVVKNEDLQMTEYLLNNFADVEAQDFLGQTALHFAVSKDSENIVRALLEKKANITTTDDEGKTALHKAAERGHEKIVKILIQKGSNINAVDRNLRTPLHYAAEKGFLEVAKALIDTKILNIDAKDRDGSTALHISIHHKHKKVLKHLIDCKANINELDLKKQSPLHLAIKSCNDEIIQLFIGKGKGAEDININASTLLQMSVISGNKTFTEEMIKNGCDCLIRDEEGRTLLHLAAESNQIEIIKFLAKRMSTISDWKDRNGHFPLYYAVKNNYKNAVLELIDNDISVEEYESIEMAVRSGYKDILDILLKNCKRDFITNLCKFRLQNGFSLLHLATVNGHLSVVETLLKFRIDIDATVPENGMTSLHLAIKYDHTEIVEMLVRKKANVNIQSEDGHTPLHLASADGSIRMIEILLNVGAKLSIRNKSNQLPVELAAANGHLIAVKILLETQEENLNNLLHIAAKNGNLEIAKYLIGKNCDLHFRDSMHLKPIHVAVQHGHLDIVKLFLKSDESLKDNTLLHLAVSRSNLDLVKFLIDEKVDLNAPDENGNTSVHLAAIHGNKNILEILLHNGAYYDSLNNLNRQAEDLAQGGHIKKALQKTKILFKSKFPIDVEVCIEEGAFVNAKRRDGSTPLHFAAWKGLEWMVKILLDKGANPNVIGKNGSTPLHYASKYATKEVVEMLLASGAIYNALDDSKNPPIEYSEREDIKDLLNLLDESFKGVQACIQTPPTFLRELKRSSSICALMRAKNRHMKTLVVAAISSDFPFVEQLKSIKQEDPSDKFETVEKLMEEEKFEESLFILKEILKKREAIIGPDNPGCFDIKEKIAMVLYKQQHYADAMKIFDEIYKKWKEALHIETEDTLRIRGLIATTFHKQGENEQALDIFREIEVKMKKDFGEDHGEYLKIQTHKAAVLHALGRHEEALRTNSMIYEKYKNKLGENDPLTLTVENNMGIILVNQGKKDEALRTFGKVYVGRKKVLGKTHSDTLRTFHNMVNVLSSLGKWDEAHEAYQDVLCMQKDTLATDHLDILRTQVKIADLHFNQRNYLNALKIYLEVQDKMIAKLGHDNPEILDTEEKISSIHQQLFLDGIIGIGRLNQVYLNVNDTIEADSKMAIESLIRTGVDVNYKTSNGFSMLHFAVNDNKKDKVVSLLSSGADIFLVSSKGNTPLHIAASKGLSEIAEILLEHVKQHHYSKLNDFIDAKTVVKGSTALHVAANERTAKVLLKYGASYNLQNDIGQTPVELATDWHIINLLRLTDKVFKDAACCNSQLIRGIGFLHFMGFSAIFFARNRDRLTLVEVAQQANNKILEHVLLAMMKTPNQFILPDSKIHLL</sequence>
<feature type="repeat" description="ANK" evidence="12">
    <location>
        <begin position="1484"/>
        <end position="1516"/>
    </location>
</feature>
<dbReference type="GO" id="GO:0044218">
    <property type="term" value="C:other organism cell membrane"/>
    <property type="evidence" value="ECO:0007669"/>
    <property type="project" value="UniProtKB-KW"/>
</dbReference>
<keyword evidence="14" id="KW-1185">Reference proteome</keyword>
<dbReference type="GO" id="GO:0005576">
    <property type="term" value="C:extracellular region"/>
    <property type="evidence" value="ECO:0007669"/>
    <property type="project" value="UniProtKB-SubCell"/>
</dbReference>
<keyword evidence="7" id="KW-0528">Neurotoxin</keyword>
<feature type="repeat" description="ANK" evidence="12">
    <location>
        <begin position="1517"/>
        <end position="1549"/>
    </location>
</feature>
<dbReference type="GO" id="GO:0006887">
    <property type="term" value="P:exocytosis"/>
    <property type="evidence" value="ECO:0007669"/>
    <property type="project" value="UniProtKB-KW"/>
</dbReference>
<keyword evidence="11" id="KW-1053">Target membrane</keyword>
<feature type="repeat" description="ANK" evidence="12">
    <location>
        <begin position="1050"/>
        <end position="1082"/>
    </location>
</feature>
<dbReference type="InterPro" id="IPR011990">
    <property type="entry name" value="TPR-like_helical_dom_sf"/>
</dbReference>
<dbReference type="Pfam" id="PF13424">
    <property type="entry name" value="TPR_12"/>
    <property type="match status" value="1"/>
</dbReference>
<evidence type="ECO:0000313" key="13">
    <source>
        <dbReference type="EMBL" id="KAF8771112.1"/>
    </source>
</evidence>
<dbReference type="PROSITE" id="PS50088">
    <property type="entry name" value="ANK_REPEAT"/>
    <property type="match status" value="21"/>
</dbReference>
<comment type="caution">
    <text evidence="13">The sequence shown here is derived from an EMBL/GenBank/DDBJ whole genome shotgun (WGS) entry which is preliminary data.</text>
</comment>
<keyword evidence="9" id="KW-0638">Presynaptic neurotoxin</keyword>
<evidence type="ECO:0000256" key="10">
    <source>
        <dbReference type="ARBA" id="ARBA00023043"/>
    </source>
</evidence>
<protein>
    <submittedName>
        <fullName evidence="13">Ankyrin-1 like protein</fullName>
    </submittedName>
</protein>
<feature type="repeat" description="ANK" evidence="12">
    <location>
        <begin position="884"/>
        <end position="916"/>
    </location>
</feature>
<dbReference type="Pfam" id="PF00023">
    <property type="entry name" value="Ank"/>
    <property type="match status" value="3"/>
</dbReference>
<feature type="repeat" description="ANK" evidence="12">
    <location>
        <begin position="951"/>
        <end position="983"/>
    </location>
</feature>
<feature type="repeat" description="ANK" evidence="12">
    <location>
        <begin position="1117"/>
        <end position="1149"/>
    </location>
</feature>
<dbReference type="PRINTS" id="PR01415">
    <property type="entry name" value="ANKYRIN"/>
</dbReference>
<feature type="repeat" description="ANK" evidence="12">
    <location>
        <begin position="1638"/>
        <end position="1670"/>
    </location>
</feature>
<dbReference type="SUPFAM" id="SSF48403">
    <property type="entry name" value="Ankyrin repeat"/>
    <property type="match status" value="5"/>
</dbReference>
<dbReference type="PANTHER" id="PTHR24123">
    <property type="entry name" value="ANKYRIN REPEAT-CONTAINING"/>
    <property type="match status" value="1"/>
</dbReference>
<keyword evidence="3" id="KW-0268">Exocytosis</keyword>
<evidence type="ECO:0000256" key="1">
    <source>
        <dbReference type="ARBA" id="ARBA00004175"/>
    </source>
</evidence>
<keyword evidence="11" id="KW-0472">Membrane</keyword>
<dbReference type="InterPro" id="IPR051165">
    <property type="entry name" value="Multifunctional_ANK_Repeat"/>
</dbReference>
<keyword evidence="5" id="KW-1052">Target cell membrane</keyword>
<evidence type="ECO:0000256" key="7">
    <source>
        <dbReference type="ARBA" id="ARBA00022699"/>
    </source>
</evidence>
<feature type="repeat" description="ANK" evidence="12">
    <location>
        <begin position="1671"/>
        <end position="1703"/>
    </location>
</feature>
<dbReference type="GO" id="GO:0044231">
    <property type="term" value="C:host cell presynaptic membrane"/>
    <property type="evidence" value="ECO:0007669"/>
    <property type="project" value="UniProtKB-KW"/>
</dbReference>
<evidence type="ECO:0000313" key="14">
    <source>
        <dbReference type="Proteomes" id="UP000807504"/>
    </source>
</evidence>
<reference evidence="13" key="1">
    <citation type="journal article" date="2020" name="bioRxiv">
        <title>Chromosome-level reference genome of the European wasp spider Argiope bruennichi: a resource for studies on range expansion and evolutionary adaptation.</title>
        <authorList>
            <person name="Sheffer M.M."/>
            <person name="Hoppe A."/>
            <person name="Krehenwinkel H."/>
            <person name="Uhl G."/>
            <person name="Kuss A.W."/>
            <person name="Jensen L."/>
            <person name="Jensen C."/>
            <person name="Gillespie R.G."/>
            <person name="Hoff K.J."/>
            <person name="Prost S."/>
        </authorList>
    </citation>
    <scope>NUCLEOTIDE SEQUENCE</scope>
</reference>
<keyword evidence="4" id="KW-0964">Secreted</keyword>
<feature type="repeat" description="ANK" evidence="12">
    <location>
        <begin position="1150"/>
        <end position="1182"/>
    </location>
</feature>
<dbReference type="Gene3D" id="1.25.40.10">
    <property type="entry name" value="Tetratricopeptide repeat domain"/>
    <property type="match status" value="2"/>
</dbReference>
<evidence type="ECO:0000256" key="12">
    <source>
        <dbReference type="PROSITE-ProRule" id="PRU00023"/>
    </source>
</evidence>
<feature type="repeat" description="ANK" evidence="12">
    <location>
        <begin position="1216"/>
        <end position="1238"/>
    </location>
</feature>
<keyword evidence="6" id="KW-0800">Toxin</keyword>
<dbReference type="PROSITE" id="PS50297">
    <property type="entry name" value="ANK_REP_REGION"/>
    <property type="match status" value="20"/>
</dbReference>
<evidence type="ECO:0000256" key="5">
    <source>
        <dbReference type="ARBA" id="ARBA00022537"/>
    </source>
</evidence>
<keyword evidence="8" id="KW-0677">Repeat</keyword>
<dbReference type="SMART" id="SM00248">
    <property type="entry name" value="ANK"/>
    <property type="match status" value="31"/>
</dbReference>
<evidence type="ECO:0000256" key="8">
    <source>
        <dbReference type="ARBA" id="ARBA00022737"/>
    </source>
</evidence>
<evidence type="ECO:0000256" key="2">
    <source>
        <dbReference type="ARBA" id="ARBA00004613"/>
    </source>
</evidence>
<dbReference type="Pfam" id="PF13637">
    <property type="entry name" value="Ank_4"/>
    <property type="match status" value="2"/>
</dbReference>
<keyword evidence="10 12" id="KW-0040">ANK repeat</keyword>
<dbReference type="Proteomes" id="UP000807504">
    <property type="component" value="Unassembled WGS sequence"/>
</dbReference>
<gene>
    <name evidence="13" type="ORF">HNY73_018566</name>
</gene>
<reference evidence="13" key="2">
    <citation type="submission" date="2020-06" db="EMBL/GenBank/DDBJ databases">
        <authorList>
            <person name="Sheffer M."/>
        </authorList>
    </citation>
    <scope>NUCLEOTIDE SEQUENCE</scope>
</reference>
<comment type="subcellular location">
    <subcellularLocation>
        <location evidence="2">Secreted</location>
    </subcellularLocation>
    <subcellularLocation>
        <location evidence="1">Target cell membrane</location>
    </subcellularLocation>
</comment>
<dbReference type="SUPFAM" id="SSF140860">
    <property type="entry name" value="Pseudo ankyrin repeat-like"/>
    <property type="match status" value="1"/>
</dbReference>
<feature type="repeat" description="ANK" evidence="12">
    <location>
        <begin position="1450"/>
        <end position="1482"/>
    </location>
</feature>
<feature type="repeat" description="ANK" evidence="12">
    <location>
        <begin position="1083"/>
        <end position="1115"/>
    </location>
</feature>
<organism evidence="13 14">
    <name type="scientific">Argiope bruennichi</name>
    <name type="common">Wasp spider</name>
    <name type="synonym">Aranea bruennichi</name>
    <dbReference type="NCBI Taxonomy" id="94029"/>
    <lineage>
        <taxon>Eukaryota</taxon>
        <taxon>Metazoa</taxon>
        <taxon>Ecdysozoa</taxon>
        <taxon>Arthropoda</taxon>
        <taxon>Chelicerata</taxon>
        <taxon>Arachnida</taxon>
        <taxon>Araneae</taxon>
        <taxon>Araneomorphae</taxon>
        <taxon>Entelegynae</taxon>
        <taxon>Araneoidea</taxon>
        <taxon>Araneidae</taxon>
        <taxon>Argiope</taxon>
    </lineage>
</organism>
<feature type="repeat" description="ANK" evidence="12">
    <location>
        <begin position="1017"/>
        <end position="1049"/>
    </location>
</feature>
<dbReference type="GO" id="GO:0090729">
    <property type="term" value="F:toxin activity"/>
    <property type="evidence" value="ECO:0007669"/>
    <property type="project" value="UniProtKB-KW"/>
</dbReference>
<evidence type="ECO:0000256" key="3">
    <source>
        <dbReference type="ARBA" id="ARBA00022483"/>
    </source>
</evidence>
<feature type="repeat" description="ANK" evidence="12">
    <location>
        <begin position="2255"/>
        <end position="2287"/>
    </location>
</feature>
<feature type="repeat" description="ANK" evidence="12">
    <location>
        <begin position="1752"/>
        <end position="1784"/>
    </location>
</feature>
<feature type="repeat" description="ANK" evidence="12">
    <location>
        <begin position="1577"/>
        <end position="1609"/>
    </location>
</feature>
<evidence type="ECO:0000256" key="4">
    <source>
        <dbReference type="ARBA" id="ARBA00022525"/>
    </source>
</evidence>
<dbReference type="Pfam" id="PF12796">
    <property type="entry name" value="Ank_2"/>
    <property type="match status" value="8"/>
</dbReference>
<dbReference type="Gene3D" id="1.25.40.20">
    <property type="entry name" value="Ankyrin repeat-containing domain"/>
    <property type="match status" value="8"/>
</dbReference>
<dbReference type="EMBL" id="JABXBU010002228">
    <property type="protein sequence ID" value="KAF8771112.1"/>
    <property type="molecule type" value="Genomic_DNA"/>
</dbReference>
<dbReference type="SUPFAM" id="SSF48452">
    <property type="entry name" value="TPR-like"/>
    <property type="match status" value="2"/>
</dbReference>
<dbReference type="InterPro" id="IPR036770">
    <property type="entry name" value="Ankyrin_rpt-contain_sf"/>
</dbReference>
<dbReference type="PANTHER" id="PTHR24123:SF33">
    <property type="entry name" value="PROTEIN HOS4"/>
    <property type="match status" value="1"/>
</dbReference>
<accession>A0A8T0EDA8</accession>
<feature type="repeat" description="ANK" evidence="12">
    <location>
        <begin position="1183"/>
        <end position="1215"/>
    </location>
</feature>
<feature type="repeat" description="ANK" evidence="12">
    <location>
        <begin position="1785"/>
        <end position="1817"/>
    </location>
</feature>
<proteinExistence type="predicted"/>
<feature type="repeat" description="ANK" evidence="12">
    <location>
        <begin position="1349"/>
        <end position="1381"/>
    </location>
</feature>
<feature type="repeat" description="ANK" evidence="12">
    <location>
        <begin position="1250"/>
        <end position="1282"/>
    </location>
</feature>
<evidence type="ECO:0000256" key="6">
    <source>
        <dbReference type="ARBA" id="ARBA00022656"/>
    </source>
</evidence>
<dbReference type="Pfam" id="PF13374">
    <property type="entry name" value="TPR_10"/>
    <property type="match status" value="1"/>
</dbReference>
<dbReference type="InterPro" id="IPR002110">
    <property type="entry name" value="Ankyrin_rpt"/>
</dbReference>
<feature type="repeat" description="ANK" evidence="12">
    <location>
        <begin position="2288"/>
        <end position="2311"/>
    </location>
</feature>